<keyword evidence="5" id="KW-0378">Hydrolase</keyword>
<dbReference type="InterPro" id="IPR035669">
    <property type="entry name" value="SGNH_plant_lipase-like"/>
</dbReference>
<comment type="subcellular location">
    <subcellularLocation>
        <location evidence="1">Secreted</location>
    </subcellularLocation>
</comment>
<comment type="similarity">
    <text evidence="2">Belongs to the 'GDSL' lipolytic enzyme family.</text>
</comment>
<dbReference type="EMBL" id="JARBHA010000009">
    <property type="protein sequence ID" value="KAJ9693253.1"/>
    <property type="molecule type" value="Genomic_DNA"/>
</dbReference>
<dbReference type="GO" id="GO:0016042">
    <property type="term" value="P:lipid catabolic process"/>
    <property type="evidence" value="ECO:0007669"/>
    <property type="project" value="UniProtKB-KW"/>
</dbReference>
<keyword evidence="4 8" id="KW-0732">Signal</keyword>
<evidence type="ECO:0000256" key="4">
    <source>
        <dbReference type="ARBA" id="ARBA00022729"/>
    </source>
</evidence>
<evidence type="ECO:0000313" key="9">
    <source>
        <dbReference type="EMBL" id="KAJ9693253.1"/>
    </source>
</evidence>
<feature type="signal peptide" evidence="8">
    <location>
        <begin position="1"/>
        <end position="17"/>
    </location>
</feature>
<dbReference type="InterPro" id="IPR036514">
    <property type="entry name" value="SGNH_hydro_sf"/>
</dbReference>
<evidence type="ECO:0000256" key="1">
    <source>
        <dbReference type="ARBA" id="ARBA00004613"/>
    </source>
</evidence>
<name>A0AA38ZRW8_VITRO</name>
<evidence type="ECO:0000256" key="5">
    <source>
        <dbReference type="ARBA" id="ARBA00022801"/>
    </source>
</evidence>
<evidence type="ECO:0008006" key="11">
    <source>
        <dbReference type="Google" id="ProtNLM"/>
    </source>
</evidence>
<dbReference type="Proteomes" id="UP001168098">
    <property type="component" value="Unassembled WGS sequence"/>
</dbReference>
<accession>A0AA38ZRW8</accession>
<dbReference type="GO" id="GO:0005576">
    <property type="term" value="C:extracellular region"/>
    <property type="evidence" value="ECO:0007669"/>
    <property type="project" value="UniProtKB-SubCell"/>
</dbReference>
<dbReference type="PANTHER" id="PTHR45650">
    <property type="entry name" value="GDSL-LIKE LIPASE/ACYLHYDROLASE-RELATED"/>
    <property type="match status" value="1"/>
</dbReference>
<dbReference type="PANTHER" id="PTHR45650:SF80">
    <property type="entry name" value="FINGER PROTEIN, PUTATIVE-RELATED"/>
    <property type="match status" value="1"/>
</dbReference>
<keyword evidence="6" id="KW-0442">Lipid degradation</keyword>
<proteinExistence type="inferred from homology"/>
<dbReference type="Pfam" id="PF00657">
    <property type="entry name" value="Lipase_GDSL"/>
    <property type="match status" value="1"/>
</dbReference>
<gene>
    <name evidence="9" type="ORF">PVL29_012130</name>
</gene>
<evidence type="ECO:0000256" key="8">
    <source>
        <dbReference type="SAM" id="SignalP"/>
    </source>
</evidence>
<dbReference type="Gene3D" id="3.40.50.1110">
    <property type="entry name" value="SGNH hydrolase"/>
    <property type="match status" value="1"/>
</dbReference>
<reference evidence="9 10" key="1">
    <citation type="journal article" date="2023" name="BMC Biotechnol.">
        <title>Vitis rotundifolia cv Carlos genome sequencing.</title>
        <authorList>
            <person name="Huff M."/>
            <person name="Hulse-Kemp A."/>
            <person name="Scheffler B."/>
            <person name="Youngblood R."/>
            <person name="Simpson S."/>
            <person name="Babiker E."/>
            <person name="Staton M."/>
        </authorList>
    </citation>
    <scope>NUCLEOTIDE SEQUENCE [LARGE SCALE GENOMIC DNA]</scope>
    <source>
        <tissue evidence="9">Leaf</tissue>
    </source>
</reference>
<keyword evidence="3" id="KW-0964">Secreted</keyword>
<sequence>MAIVVTVCCMVFVMVLGLDLPPRVYGEQQVPCIFIFGDSLADNGNNNGLVTKAKANYQPYGIDFPTGATGRFSNGRNTIDIIAEFLGFNDSIKPFAIANGRDILEGVNYASGAAGIREETGQQQGDRISMDRQLQNHQTIVSRIANMLGNDSATKSYLAKCIYLVGMGNNDYVNNYYMPKFYTTSLQYTPEQFAIVLIQQFSLQLRTLYRLGARKVALNGLGLLGCTPKELATYGTNGSSCVQFINDEVQFFNDKLRLLVDELNSNLTNANFIYVNVSGILSTDPALAGFRVVDTPCCEVGISDGLGQCLPLKAPCLNRTEYAFWDAFHPTEALNIVTATRSYNARSLFDAYPMDICSLAQL</sequence>
<feature type="chain" id="PRO_5041248776" description="GDSL esterase/lipase" evidence="8">
    <location>
        <begin position="18"/>
        <end position="362"/>
    </location>
</feature>
<keyword evidence="10" id="KW-1185">Reference proteome</keyword>
<evidence type="ECO:0000313" key="10">
    <source>
        <dbReference type="Proteomes" id="UP001168098"/>
    </source>
</evidence>
<evidence type="ECO:0000256" key="7">
    <source>
        <dbReference type="ARBA" id="ARBA00023098"/>
    </source>
</evidence>
<protein>
    <recommendedName>
        <fullName evidence="11">GDSL esterase/lipase</fullName>
    </recommendedName>
</protein>
<evidence type="ECO:0000256" key="3">
    <source>
        <dbReference type="ARBA" id="ARBA00022525"/>
    </source>
</evidence>
<dbReference type="GO" id="GO:0016788">
    <property type="term" value="F:hydrolase activity, acting on ester bonds"/>
    <property type="evidence" value="ECO:0007669"/>
    <property type="project" value="InterPro"/>
</dbReference>
<comment type="caution">
    <text evidence="9">The sequence shown here is derived from an EMBL/GenBank/DDBJ whole genome shotgun (WGS) entry which is preliminary data.</text>
</comment>
<dbReference type="CDD" id="cd01837">
    <property type="entry name" value="SGNH_plant_lipase_like"/>
    <property type="match status" value="1"/>
</dbReference>
<dbReference type="InterPro" id="IPR051238">
    <property type="entry name" value="GDSL_esterase/lipase"/>
</dbReference>
<evidence type="ECO:0000256" key="2">
    <source>
        <dbReference type="ARBA" id="ARBA00008668"/>
    </source>
</evidence>
<organism evidence="9 10">
    <name type="scientific">Vitis rotundifolia</name>
    <name type="common">Muscadine grape</name>
    <dbReference type="NCBI Taxonomy" id="103349"/>
    <lineage>
        <taxon>Eukaryota</taxon>
        <taxon>Viridiplantae</taxon>
        <taxon>Streptophyta</taxon>
        <taxon>Embryophyta</taxon>
        <taxon>Tracheophyta</taxon>
        <taxon>Spermatophyta</taxon>
        <taxon>Magnoliopsida</taxon>
        <taxon>eudicotyledons</taxon>
        <taxon>Gunneridae</taxon>
        <taxon>Pentapetalae</taxon>
        <taxon>rosids</taxon>
        <taxon>Vitales</taxon>
        <taxon>Vitaceae</taxon>
        <taxon>Viteae</taxon>
        <taxon>Vitis</taxon>
    </lineage>
</organism>
<evidence type="ECO:0000256" key="6">
    <source>
        <dbReference type="ARBA" id="ARBA00022963"/>
    </source>
</evidence>
<dbReference type="InterPro" id="IPR001087">
    <property type="entry name" value="GDSL"/>
</dbReference>
<dbReference type="AlphaFoldDB" id="A0AA38ZRW8"/>
<keyword evidence="7" id="KW-0443">Lipid metabolism</keyword>